<proteinExistence type="predicted"/>
<dbReference type="RefSeq" id="WP_089789961.1">
    <property type="nucleotide sequence ID" value="NZ_FOIU01000001.1"/>
</dbReference>
<name>A0A1I0MLP7_9FLAO</name>
<dbReference type="Proteomes" id="UP000199469">
    <property type="component" value="Unassembled WGS sequence"/>
</dbReference>
<dbReference type="AlphaFoldDB" id="A0A1I0MLP7"/>
<feature type="signal peptide" evidence="1">
    <location>
        <begin position="1"/>
        <end position="21"/>
    </location>
</feature>
<protein>
    <recommendedName>
        <fullName evidence="4">C1q domain-containing protein</fullName>
    </recommendedName>
</protein>
<keyword evidence="1" id="KW-0732">Signal</keyword>
<dbReference type="STRING" id="356305.SAMN05421841_0050"/>
<keyword evidence="3" id="KW-1185">Reference proteome</keyword>
<evidence type="ECO:0000313" key="2">
    <source>
        <dbReference type="EMBL" id="SEV89084.1"/>
    </source>
</evidence>
<evidence type="ECO:0000256" key="1">
    <source>
        <dbReference type="SAM" id="SignalP"/>
    </source>
</evidence>
<accession>A0A1I0MLP7</accession>
<feature type="chain" id="PRO_5011588732" description="C1q domain-containing protein" evidence="1">
    <location>
        <begin position="22"/>
        <end position="532"/>
    </location>
</feature>
<organism evidence="2 3">
    <name type="scientific">Chryseobacterium wanjuense</name>
    <dbReference type="NCBI Taxonomy" id="356305"/>
    <lineage>
        <taxon>Bacteria</taxon>
        <taxon>Pseudomonadati</taxon>
        <taxon>Bacteroidota</taxon>
        <taxon>Flavobacteriia</taxon>
        <taxon>Flavobacteriales</taxon>
        <taxon>Weeksellaceae</taxon>
        <taxon>Chryseobacterium group</taxon>
        <taxon>Chryseobacterium</taxon>
    </lineage>
</organism>
<gene>
    <name evidence="2" type="ORF">SAMN05421841_0050</name>
</gene>
<reference evidence="3" key="1">
    <citation type="submission" date="2016-10" db="EMBL/GenBank/DDBJ databases">
        <authorList>
            <person name="Varghese N."/>
            <person name="Submissions S."/>
        </authorList>
    </citation>
    <scope>NUCLEOTIDE SEQUENCE [LARGE SCALE GENOMIC DNA]</scope>
    <source>
        <strain evidence="3">DSM 17724</strain>
    </source>
</reference>
<evidence type="ECO:0008006" key="4">
    <source>
        <dbReference type="Google" id="ProtNLM"/>
    </source>
</evidence>
<sequence>MKIKHLYSSLAFFAATTIIQAQVGINTANPQSSLDVVGNGSNTSFKDGIMAPRVSKQQLASKVAGTYDSAQNGALVYVTDITTPSGVTPSLVQVADINAAGYYYFDGTAWRASSSAPVNIYNSNGTLTNNRVVTTTGNQLNFIGPNTNIAVATAGTEGRISLTGSTRGSIGLISGTSVLNLFQDNANVAQITTNGTSTGLNFATLNATPLNFLTSGSSRMIITSGGNVGIGTTSPDTKLHVVSTVASANRYNIIDATAGTNQYGIIALRNTSALATGNFSLIGFTNSGPTSGGANWALGSVRTGATLTNGSEEDFYIGNSTGGGLIERMRINPTTGNVGIGTSGATNKLHVNATNPLRLEGLQPSSGTSGSLTVNSTGVVQLQNSASISAVRATGNISITTNNAFTNTGTATETFDNLNEFTGNTFTATATGLYKVEFIVNYPQRPSTDDTGDGYLGFAKIVLNGVDYATMNVKVSLPEASGAPSYNTCTNSSLVKMTAGNTLTFQGLTFGSSPTAGTPITASFTINIVRID</sequence>
<dbReference type="EMBL" id="FOIU01000001">
    <property type="protein sequence ID" value="SEV89084.1"/>
    <property type="molecule type" value="Genomic_DNA"/>
</dbReference>
<evidence type="ECO:0000313" key="3">
    <source>
        <dbReference type="Proteomes" id="UP000199469"/>
    </source>
</evidence>
<dbReference type="OrthoDB" id="1218944at2"/>